<dbReference type="PIRSF" id="PIRSF000027">
    <property type="entry name" value="Cytc_c_prime"/>
    <property type="match status" value="1"/>
</dbReference>
<dbReference type="InterPro" id="IPR010980">
    <property type="entry name" value="Cyt_c/b562"/>
</dbReference>
<gene>
    <name evidence="9" type="ORF">DBV39_01935</name>
</gene>
<dbReference type="InterPro" id="IPR015984">
    <property type="entry name" value="Cyt_c_prime_subgr"/>
</dbReference>
<dbReference type="InterPro" id="IPR002321">
    <property type="entry name" value="Cyt_c_II"/>
</dbReference>
<evidence type="ECO:0000256" key="3">
    <source>
        <dbReference type="ARBA" id="ARBA00022723"/>
    </source>
</evidence>
<dbReference type="AlphaFoldDB" id="A0A2R4XFU4"/>
<accession>A0A2R4XFU4</accession>
<evidence type="ECO:0000256" key="8">
    <source>
        <dbReference type="SAM" id="SignalP"/>
    </source>
</evidence>
<keyword evidence="8" id="KW-0732">Signal</keyword>
<dbReference type="GO" id="GO:0022900">
    <property type="term" value="P:electron transport chain"/>
    <property type="evidence" value="ECO:0007669"/>
    <property type="project" value="InterPro"/>
</dbReference>
<feature type="binding site" description="covalent" evidence="7">
    <location>
        <position position="143"/>
    </location>
    <ligand>
        <name>heme c</name>
        <dbReference type="ChEBI" id="CHEBI:61717"/>
    </ligand>
</feature>
<keyword evidence="5 6" id="KW-0408">Iron</keyword>
<dbReference type="GO" id="GO:0042597">
    <property type="term" value="C:periplasmic space"/>
    <property type="evidence" value="ECO:0007669"/>
    <property type="project" value="InterPro"/>
</dbReference>
<dbReference type="PROSITE" id="PS51009">
    <property type="entry name" value="CYTCII"/>
    <property type="match status" value="1"/>
</dbReference>
<dbReference type="EMBL" id="CP028901">
    <property type="protein sequence ID" value="AWB32676.1"/>
    <property type="molecule type" value="Genomic_DNA"/>
</dbReference>
<dbReference type="Proteomes" id="UP000244571">
    <property type="component" value="Chromosome"/>
</dbReference>
<keyword evidence="10" id="KW-1185">Reference proteome</keyword>
<protein>
    <submittedName>
        <fullName evidence="9">Cytochrome C</fullName>
    </submittedName>
</protein>
<dbReference type="OrthoDB" id="5520910at2"/>
<dbReference type="KEGG" id="boz:DBV39_01935"/>
<sequence>MKKSLIGSLVAAGCAAVFAVSAGAQTIQFAKPEDAIKYRQGAFQLIKTHFGTLQPVVRGQVPYDKDAVAADIYVLDVVARLPWAAFAEGTQGGGAKDNVWSDPEGFNKAKQNFLDSLKPLTAAADEGDLDKLRAAFAKTGASCKACHDSYRN</sequence>
<keyword evidence="2 7" id="KW-0349">Heme</keyword>
<dbReference type="PRINTS" id="PR00608">
    <property type="entry name" value="CYTCHROMECII"/>
</dbReference>
<dbReference type="InterPro" id="IPR012127">
    <property type="entry name" value="Cyt_c_prime"/>
</dbReference>
<dbReference type="GO" id="GO:0009055">
    <property type="term" value="F:electron transfer activity"/>
    <property type="evidence" value="ECO:0007669"/>
    <property type="project" value="InterPro"/>
</dbReference>
<evidence type="ECO:0000256" key="2">
    <source>
        <dbReference type="ARBA" id="ARBA00022617"/>
    </source>
</evidence>
<feature type="binding site" description="covalent" evidence="7">
    <location>
        <position position="146"/>
    </location>
    <ligand>
        <name>heme c</name>
        <dbReference type="ChEBI" id="CHEBI:61717"/>
    </ligand>
</feature>
<name>A0A2R4XFU4_9BURK</name>
<dbReference type="GO" id="GO:0005506">
    <property type="term" value="F:iron ion binding"/>
    <property type="evidence" value="ECO:0007669"/>
    <property type="project" value="InterPro"/>
</dbReference>
<feature type="binding site" description="axial binding residue" evidence="6">
    <location>
        <position position="147"/>
    </location>
    <ligand>
        <name>heme c</name>
        <dbReference type="ChEBI" id="CHEBI:61717"/>
    </ligand>
    <ligandPart>
        <name>Fe</name>
        <dbReference type="ChEBI" id="CHEBI:18248"/>
    </ligandPart>
</feature>
<dbReference type="RefSeq" id="WP_108620117.1">
    <property type="nucleotide sequence ID" value="NZ_CP028901.1"/>
</dbReference>
<dbReference type="GO" id="GO:0020037">
    <property type="term" value="F:heme binding"/>
    <property type="evidence" value="ECO:0007669"/>
    <property type="project" value="InterPro"/>
</dbReference>
<reference evidence="9 10" key="1">
    <citation type="submission" date="2018-04" db="EMBL/GenBank/DDBJ databases">
        <title>Bordetella sp. HZ20 isolated from seawater.</title>
        <authorList>
            <person name="Sun C."/>
        </authorList>
    </citation>
    <scope>NUCLEOTIDE SEQUENCE [LARGE SCALE GENOMIC DNA]</scope>
    <source>
        <strain evidence="9 10">HZ20</strain>
    </source>
</reference>
<evidence type="ECO:0000256" key="7">
    <source>
        <dbReference type="PIRSR" id="PIRSR000027-2"/>
    </source>
</evidence>
<evidence type="ECO:0000256" key="5">
    <source>
        <dbReference type="ARBA" id="ARBA00023004"/>
    </source>
</evidence>
<dbReference type="SUPFAM" id="SSF47175">
    <property type="entry name" value="Cytochromes"/>
    <property type="match status" value="1"/>
</dbReference>
<evidence type="ECO:0000256" key="1">
    <source>
        <dbReference type="ARBA" id="ARBA00022448"/>
    </source>
</evidence>
<comment type="PTM">
    <text evidence="7">Binds 1 heme group per subunit.</text>
</comment>
<keyword evidence="3 6" id="KW-0479">Metal-binding</keyword>
<feature type="signal peptide" evidence="8">
    <location>
        <begin position="1"/>
        <end position="24"/>
    </location>
</feature>
<organism evidence="9 10">
    <name type="scientific">Orrella marina</name>
    <dbReference type="NCBI Taxonomy" id="2163011"/>
    <lineage>
        <taxon>Bacteria</taxon>
        <taxon>Pseudomonadati</taxon>
        <taxon>Pseudomonadota</taxon>
        <taxon>Betaproteobacteria</taxon>
        <taxon>Burkholderiales</taxon>
        <taxon>Alcaligenaceae</taxon>
        <taxon>Orrella</taxon>
    </lineage>
</organism>
<dbReference type="Pfam" id="PF01322">
    <property type="entry name" value="Cytochrom_C_2"/>
    <property type="match status" value="1"/>
</dbReference>
<evidence type="ECO:0000256" key="4">
    <source>
        <dbReference type="ARBA" id="ARBA00022982"/>
    </source>
</evidence>
<evidence type="ECO:0000313" key="10">
    <source>
        <dbReference type="Proteomes" id="UP000244571"/>
    </source>
</evidence>
<evidence type="ECO:0000256" key="6">
    <source>
        <dbReference type="PIRSR" id="PIRSR000027-1"/>
    </source>
</evidence>
<feature type="chain" id="PRO_5015348371" evidence="8">
    <location>
        <begin position="25"/>
        <end position="152"/>
    </location>
</feature>
<proteinExistence type="predicted"/>
<keyword evidence="1" id="KW-0813">Transport</keyword>
<keyword evidence="4" id="KW-0249">Electron transport</keyword>
<dbReference type="Gene3D" id="1.20.120.10">
    <property type="entry name" value="Cytochrome c/b562"/>
    <property type="match status" value="1"/>
</dbReference>
<evidence type="ECO:0000313" key="9">
    <source>
        <dbReference type="EMBL" id="AWB32676.1"/>
    </source>
</evidence>